<evidence type="ECO:0000313" key="5">
    <source>
        <dbReference type="Proteomes" id="UP000245207"/>
    </source>
</evidence>
<proteinExistence type="predicted"/>
<dbReference type="InterPro" id="IPR032675">
    <property type="entry name" value="LRR_dom_sf"/>
</dbReference>
<evidence type="ECO:0000256" key="1">
    <source>
        <dbReference type="SAM" id="MobiDB-lite"/>
    </source>
</evidence>
<feature type="compositionally biased region" description="Basic and acidic residues" evidence="1">
    <location>
        <begin position="34"/>
        <end position="53"/>
    </location>
</feature>
<dbReference type="SUPFAM" id="SSF52047">
    <property type="entry name" value="RNI-like"/>
    <property type="match status" value="1"/>
</dbReference>
<dbReference type="InterPro" id="IPR053772">
    <property type="entry name" value="At1g61320/At1g61330-like"/>
</dbReference>
<dbReference type="EMBL" id="PKPP01001300">
    <property type="protein sequence ID" value="PWA83826.1"/>
    <property type="molecule type" value="Genomic_DNA"/>
</dbReference>
<dbReference type="AlphaFoldDB" id="A0A2U1PDJ8"/>
<name>A0A2U1PDJ8_ARTAN</name>
<dbReference type="Proteomes" id="UP000245207">
    <property type="component" value="Unassembled WGS sequence"/>
</dbReference>
<feature type="domain" description="At1g61320/AtMIF1 LRR" evidence="3">
    <location>
        <begin position="188"/>
        <end position="367"/>
    </location>
</feature>
<protein>
    <submittedName>
        <fullName evidence="4">F-box domain, Leucine-rich repeat domain, L domain-like protein</fullName>
    </submittedName>
</protein>
<dbReference type="Pfam" id="PF00646">
    <property type="entry name" value="F-box"/>
    <property type="match status" value="1"/>
</dbReference>
<feature type="domain" description="F-box" evidence="2">
    <location>
        <begin position="112"/>
        <end position="151"/>
    </location>
</feature>
<dbReference type="OrthoDB" id="1901752at2759"/>
<dbReference type="Gene3D" id="3.80.10.10">
    <property type="entry name" value="Ribonuclease Inhibitor"/>
    <property type="match status" value="1"/>
</dbReference>
<feature type="region of interest" description="Disordered" evidence="1">
    <location>
        <begin position="30"/>
        <end position="53"/>
    </location>
</feature>
<dbReference type="Pfam" id="PF23622">
    <property type="entry name" value="LRR_At1g61320_AtMIF1"/>
    <property type="match status" value="1"/>
</dbReference>
<dbReference type="InterPro" id="IPR036047">
    <property type="entry name" value="F-box-like_dom_sf"/>
</dbReference>
<dbReference type="Gene3D" id="1.20.1280.50">
    <property type="match status" value="1"/>
</dbReference>
<organism evidence="4 5">
    <name type="scientific">Artemisia annua</name>
    <name type="common">Sweet wormwood</name>
    <dbReference type="NCBI Taxonomy" id="35608"/>
    <lineage>
        <taxon>Eukaryota</taxon>
        <taxon>Viridiplantae</taxon>
        <taxon>Streptophyta</taxon>
        <taxon>Embryophyta</taxon>
        <taxon>Tracheophyta</taxon>
        <taxon>Spermatophyta</taxon>
        <taxon>Magnoliopsida</taxon>
        <taxon>eudicotyledons</taxon>
        <taxon>Gunneridae</taxon>
        <taxon>Pentapetalae</taxon>
        <taxon>asterids</taxon>
        <taxon>campanulids</taxon>
        <taxon>Asterales</taxon>
        <taxon>Asteraceae</taxon>
        <taxon>Asteroideae</taxon>
        <taxon>Anthemideae</taxon>
        <taxon>Artemisiinae</taxon>
        <taxon>Artemisia</taxon>
    </lineage>
</organism>
<gene>
    <name evidence="4" type="ORF">CTI12_AA164560</name>
</gene>
<sequence length="625" mass="72325">MFSKTGRMIIDMQKKRKLSANKKLLMIDRKKKQQKTEHLSDLDDRVGSSEKTTVRSVDDGVGEGVKKKGVVVNRESKRKLSSIIRKVIRCRKKRKMEKVDKMDEVVEPIDEISELPDLVIHRILSFLRCPKDVARITVLSKRWRSIWASFISFDFDQKKFKVSEGYHIDKFITYVDNTLANKLESMHMIQKFKLSMCETSKKLNLRINDWLSAAINKHVRELEIHVEEKRKKHYLVPDVVFTAKKLTSLKLYGCKFHSTIVFDLSNLKELSIKNSHINGDVMHSFILGCPLVEDLRLVHCAGIGQLNISTLDKLRTLEIHECHGLRLVNVNLPNLVSFLHWGKETWECAITLDGCENLKNLTLKSPGLTDELFHDTTTKFPNLEKITLRECNRLGRITILSSKLKELSVVKCKNFEDVVIDAPNLSTLEYVGEKMPFSLMNIASLHEANLHLQIRKNKSTVTKELLIFLQKFAINGGWKLILNSNKNITIHEELTKIPHLSYDDFKLQLIKSPMKVKAYIDHLLRMSRPKALSLVSSSSSDLLKFMKEKIMSREENPNCCTYYLKKCWLHHIADVKMVAFERGDDIEETSQKMQQTTFIFNWKSLNHNTQDIPLSLLPENERIEA</sequence>
<keyword evidence="5" id="KW-1185">Reference proteome</keyword>
<evidence type="ECO:0000313" key="4">
    <source>
        <dbReference type="EMBL" id="PWA83826.1"/>
    </source>
</evidence>
<dbReference type="InterPro" id="IPR055357">
    <property type="entry name" value="LRR_At1g61320_AtMIF1"/>
</dbReference>
<accession>A0A2U1PDJ8</accession>
<dbReference type="InterPro" id="IPR001810">
    <property type="entry name" value="F-box_dom"/>
</dbReference>
<dbReference type="PANTHER" id="PTHR34145">
    <property type="entry name" value="OS02G0105600 PROTEIN"/>
    <property type="match status" value="1"/>
</dbReference>
<dbReference type="PANTHER" id="PTHR34145:SF28">
    <property type="entry name" value="F-BOX DOMAIN-CONTAINING PROTEIN"/>
    <property type="match status" value="1"/>
</dbReference>
<evidence type="ECO:0000259" key="2">
    <source>
        <dbReference type="Pfam" id="PF00646"/>
    </source>
</evidence>
<dbReference type="STRING" id="35608.A0A2U1PDJ8"/>
<evidence type="ECO:0000259" key="3">
    <source>
        <dbReference type="Pfam" id="PF23622"/>
    </source>
</evidence>
<dbReference type="SUPFAM" id="SSF81383">
    <property type="entry name" value="F-box domain"/>
    <property type="match status" value="1"/>
</dbReference>
<comment type="caution">
    <text evidence="4">The sequence shown here is derived from an EMBL/GenBank/DDBJ whole genome shotgun (WGS) entry which is preliminary data.</text>
</comment>
<reference evidence="4 5" key="1">
    <citation type="journal article" date="2018" name="Mol. Plant">
        <title>The genome of Artemisia annua provides insight into the evolution of Asteraceae family and artemisinin biosynthesis.</title>
        <authorList>
            <person name="Shen Q."/>
            <person name="Zhang L."/>
            <person name="Liao Z."/>
            <person name="Wang S."/>
            <person name="Yan T."/>
            <person name="Shi P."/>
            <person name="Liu M."/>
            <person name="Fu X."/>
            <person name="Pan Q."/>
            <person name="Wang Y."/>
            <person name="Lv Z."/>
            <person name="Lu X."/>
            <person name="Zhang F."/>
            <person name="Jiang W."/>
            <person name="Ma Y."/>
            <person name="Chen M."/>
            <person name="Hao X."/>
            <person name="Li L."/>
            <person name="Tang Y."/>
            <person name="Lv G."/>
            <person name="Zhou Y."/>
            <person name="Sun X."/>
            <person name="Brodelius P.E."/>
            <person name="Rose J.K.C."/>
            <person name="Tang K."/>
        </authorList>
    </citation>
    <scope>NUCLEOTIDE SEQUENCE [LARGE SCALE GENOMIC DNA]</scope>
    <source>
        <strain evidence="5">cv. Huhao1</strain>
        <tissue evidence="4">Leaf</tissue>
    </source>
</reference>